<dbReference type="PANTHER" id="PTHR42973:SF39">
    <property type="entry name" value="FAD-BINDING PCMH-TYPE DOMAIN-CONTAINING PROTEIN"/>
    <property type="match status" value="1"/>
</dbReference>
<proteinExistence type="inferred from homology"/>
<evidence type="ECO:0000256" key="3">
    <source>
        <dbReference type="ARBA" id="ARBA00022630"/>
    </source>
</evidence>
<evidence type="ECO:0000259" key="7">
    <source>
        <dbReference type="PROSITE" id="PS51387"/>
    </source>
</evidence>
<evidence type="ECO:0000313" key="8">
    <source>
        <dbReference type="EMBL" id="KAG0262861.1"/>
    </source>
</evidence>
<keyword evidence="5" id="KW-0560">Oxidoreductase</keyword>
<dbReference type="AlphaFoldDB" id="A0A9P6U7T4"/>
<dbReference type="OrthoDB" id="415825at2759"/>
<dbReference type="Gene3D" id="3.40.462.20">
    <property type="match status" value="1"/>
</dbReference>
<dbReference type="Pfam" id="PF01565">
    <property type="entry name" value="FAD_binding_4"/>
    <property type="match status" value="1"/>
</dbReference>
<dbReference type="GO" id="GO:0071949">
    <property type="term" value="F:FAD binding"/>
    <property type="evidence" value="ECO:0007669"/>
    <property type="project" value="InterPro"/>
</dbReference>
<gene>
    <name evidence="8" type="ORF">DFQ27_002071</name>
</gene>
<dbReference type="PANTHER" id="PTHR42973">
    <property type="entry name" value="BINDING OXIDOREDUCTASE, PUTATIVE (AFU_ORTHOLOGUE AFUA_1G17690)-RELATED"/>
    <property type="match status" value="1"/>
</dbReference>
<dbReference type="Pfam" id="PF08031">
    <property type="entry name" value="BBE"/>
    <property type="match status" value="1"/>
</dbReference>
<dbReference type="Proteomes" id="UP000807716">
    <property type="component" value="Unassembled WGS sequence"/>
</dbReference>
<name>A0A9P6U7T4_9FUNG</name>
<dbReference type="InterPro" id="IPR006093">
    <property type="entry name" value="Oxy_OxRdtase_FAD_BS"/>
</dbReference>
<accession>A0A9P6U7T4</accession>
<evidence type="ECO:0000256" key="1">
    <source>
        <dbReference type="ARBA" id="ARBA00001974"/>
    </source>
</evidence>
<dbReference type="PROSITE" id="PS51387">
    <property type="entry name" value="FAD_PCMH"/>
    <property type="match status" value="1"/>
</dbReference>
<protein>
    <recommendedName>
        <fullName evidence="7">FAD-binding PCMH-type domain-containing protein</fullName>
    </recommendedName>
</protein>
<evidence type="ECO:0000256" key="6">
    <source>
        <dbReference type="SAM" id="SignalP"/>
    </source>
</evidence>
<sequence length="518" mass="55811">MAIQFRALAIIAGLTIHGIISSVEALPTTGLLDCLKGAQSSNGSFLNTATSQGYDQDRMNFGPIVDRRPIAIFHPDTVDEVAAAIKCAAMFNATIAPRSGGHSFTGYSLGGSDGALVIDVSRFQQFSLDPKTKIATVGAGMRLGPLYINLWNAGKYLVPGGSCPSVGVGGHALGGGLGPVGRKFGMLLHSIVSLTMVDGQGRVRHINATSEPELFWAMRGAGGGSFGLVTEFQFQAYKAPSKISTLFATYPVDSISPMDQYLKLIHAFGNWSKVAPEDATAVLIVNRDDVELMVTVIGSENKAKEVVNEYYKLAGKPMHTTWDEGSWYETAKLLALFEGGTLEMPLTPSSFYLAGHSLVYREPMSDKEISIISNSIHQALHLDGNTEGNTDGIYPYAMLEAWGGKIDNPASSSVFDHHHGVLYSVQYAFQWFASGNATKPGDQQCSDCLQASAQFGQEMQAAYSSGPVLEAYQNYIEQDIPNALWAYYGAANLPRLQQVKKNADPMNLFSFPHSIPLP</sequence>
<feature type="signal peptide" evidence="6">
    <location>
        <begin position="1"/>
        <end position="25"/>
    </location>
</feature>
<comment type="similarity">
    <text evidence="2">Belongs to the oxygen-dependent FAD-linked oxidoreductase family.</text>
</comment>
<dbReference type="InterPro" id="IPR050416">
    <property type="entry name" value="FAD-linked_Oxidoreductase"/>
</dbReference>
<dbReference type="SUPFAM" id="SSF56176">
    <property type="entry name" value="FAD-binding/transporter-associated domain-like"/>
    <property type="match status" value="1"/>
</dbReference>
<organism evidence="8 9">
    <name type="scientific">Actinomortierella ambigua</name>
    <dbReference type="NCBI Taxonomy" id="1343610"/>
    <lineage>
        <taxon>Eukaryota</taxon>
        <taxon>Fungi</taxon>
        <taxon>Fungi incertae sedis</taxon>
        <taxon>Mucoromycota</taxon>
        <taxon>Mortierellomycotina</taxon>
        <taxon>Mortierellomycetes</taxon>
        <taxon>Mortierellales</taxon>
        <taxon>Mortierellaceae</taxon>
        <taxon>Actinomortierella</taxon>
    </lineage>
</organism>
<keyword evidence="9" id="KW-1185">Reference proteome</keyword>
<dbReference type="InterPro" id="IPR016166">
    <property type="entry name" value="FAD-bd_PCMH"/>
</dbReference>
<feature type="domain" description="FAD-binding PCMH-type" evidence="7">
    <location>
        <begin position="65"/>
        <end position="239"/>
    </location>
</feature>
<dbReference type="GO" id="GO:0016491">
    <property type="term" value="F:oxidoreductase activity"/>
    <property type="evidence" value="ECO:0007669"/>
    <property type="project" value="UniProtKB-KW"/>
</dbReference>
<dbReference type="InterPro" id="IPR006094">
    <property type="entry name" value="Oxid_FAD_bind_N"/>
</dbReference>
<evidence type="ECO:0000256" key="4">
    <source>
        <dbReference type="ARBA" id="ARBA00022827"/>
    </source>
</evidence>
<dbReference type="Gene3D" id="3.30.465.10">
    <property type="match status" value="1"/>
</dbReference>
<keyword evidence="4" id="KW-0274">FAD</keyword>
<dbReference type="EMBL" id="JAAAJB010000175">
    <property type="protein sequence ID" value="KAG0262861.1"/>
    <property type="molecule type" value="Genomic_DNA"/>
</dbReference>
<comment type="cofactor">
    <cofactor evidence="1">
        <name>FAD</name>
        <dbReference type="ChEBI" id="CHEBI:57692"/>
    </cofactor>
</comment>
<keyword evidence="6" id="KW-0732">Signal</keyword>
<dbReference type="InterPro" id="IPR012951">
    <property type="entry name" value="BBE"/>
</dbReference>
<feature type="chain" id="PRO_5040354890" description="FAD-binding PCMH-type domain-containing protein" evidence="6">
    <location>
        <begin position="26"/>
        <end position="518"/>
    </location>
</feature>
<evidence type="ECO:0000256" key="5">
    <source>
        <dbReference type="ARBA" id="ARBA00023002"/>
    </source>
</evidence>
<comment type="caution">
    <text evidence="8">The sequence shown here is derived from an EMBL/GenBank/DDBJ whole genome shotgun (WGS) entry which is preliminary data.</text>
</comment>
<reference evidence="8" key="1">
    <citation type="journal article" date="2020" name="Fungal Divers.">
        <title>Resolving the Mortierellaceae phylogeny through synthesis of multi-gene phylogenetics and phylogenomics.</title>
        <authorList>
            <person name="Vandepol N."/>
            <person name="Liber J."/>
            <person name="Desiro A."/>
            <person name="Na H."/>
            <person name="Kennedy M."/>
            <person name="Barry K."/>
            <person name="Grigoriev I.V."/>
            <person name="Miller A.N."/>
            <person name="O'Donnell K."/>
            <person name="Stajich J.E."/>
            <person name="Bonito G."/>
        </authorList>
    </citation>
    <scope>NUCLEOTIDE SEQUENCE</scope>
    <source>
        <strain evidence="8">BC1065</strain>
    </source>
</reference>
<dbReference type="InterPro" id="IPR016169">
    <property type="entry name" value="FAD-bd_PCMH_sub2"/>
</dbReference>
<evidence type="ECO:0000256" key="2">
    <source>
        <dbReference type="ARBA" id="ARBA00005466"/>
    </source>
</evidence>
<dbReference type="PROSITE" id="PS00862">
    <property type="entry name" value="OX2_COVAL_FAD"/>
    <property type="match status" value="1"/>
</dbReference>
<dbReference type="InterPro" id="IPR036318">
    <property type="entry name" value="FAD-bd_PCMH-like_sf"/>
</dbReference>
<keyword evidence="3" id="KW-0285">Flavoprotein</keyword>
<evidence type="ECO:0000313" key="9">
    <source>
        <dbReference type="Proteomes" id="UP000807716"/>
    </source>
</evidence>